<reference evidence="2 3" key="1">
    <citation type="submission" date="2018-06" db="EMBL/GenBank/DDBJ databases">
        <authorList>
            <consortium name="Pathogen Informatics"/>
            <person name="Doyle S."/>
        </authorList>
    </citation>
    <scope>NUCLEOTIDE SEQUENCE [LARGE SCALE GENOMIC DNA]</scope>
    <source>
        <strain evidence="2 3">NCTC11645</strain>
    </source>
</reference>
<protein>
    <submittedName>
        <fullName evidence="2">Uncharacterized protein</fullName>
    </submittedName>
</protein>
<dbReference type="Proteomes" id="UP000254512">
    <property type="component" value="Unassembled WGS sequence"/>
</dbReference>
<dbReference type="AlphaFoldDB" id="A0A377HMQ8"/>
<gene>
    <name evidence="2" type="ORF">NCTC11645_01839</name>
</gene>
<name>A0A377HMQ8_GRIHO</name>
<accession>A0A377HMQ8</accession>
<evidence type="ECO:0000256" key="1">
    <source>
        <dbReference type="SAM" id="MobiDB-lite"/>
    </source>
</evidence>
<evidence type="ECO:0000313" key="2">
    <source>
        <dbReference type="EMBL" id="STO57447.1"/>
    </source>
</evidence>
<organism evidence="2 3">
    <name type="scientific">Grimontia hollisae</name>
    <name type="common">Vibrio hollisae</name>
    <dbReference type="NCBI Taxonomy" id="673"/>
    <lineage>
        <taxon>Bacteria</taxon>
        <taxon>Pseudomonadati</taxon>
        <taxon>Pseudomonadota</taxon>
        <taxon>Gammaproteobacteria</taxon>
        <taxon>Vibrionales</taxon>
        <taxon>Vibrionaceae</taxon>
        <taxon>Grimontia</taxon>
    </lineage>
</organism>
<proteinExistence type="predicted"/>
<feature type="region of interest" description="Disordered" evidence="1">
    <location>
        <begin position="87"/>
        <end position="108"/>
    </location>
</feature>
<feature type="compositionally biased region" description="Polar residues" evidence="1">
    <location>
        <begin position="97"/>
        <end position="108"/>
    </location>
</feature>
<dbReference type="EMBL" id="UGHD01000002">
    <property type="protein sequence ID" value="STO57447.1"/>
    <property type="molecule type" value="Genomic_DNA"/>
</dbReference>
<evidence type="ECO:0000313" key="3">
    <source>
        <dbReference type="Proteomes" id="UP000254512"/>
    </source>
</evidence>
<dbReference type="RefSeq" id="WP_115659742.1">
    <property type="nucleotide sequence ID" value="NZ_UGHD01000002.1"/>
</dbReference>
<sequence>MKTCLTQNEVQYIAGGTVSGDLLRLRLENPPSGQTEAAFFALNKKWLAEQADHHKKNHALSEDDAAAVKLAEANHLIQAREAAARRAETDSLVNGRKSPTQQKRTQNQARVLSLLSRSIRPDGRSTDTPFDEFARYDAAQAGKPVALVDGYAAPRENGEKHLRTGGAVAALCHRAWNNQTKIQIVAQTVSQAAPAPQSGVRSSESLTPRAVKNIIEAGAYTATVEALGLRTFATFTFNECHRRRVLSGHLDVDAPYTQITQSVLGYVPVCEIAGAYSPVSFNLHQAKPIADVAGEYCTLPAVVDYAGAFCWIEDRPRQYRKAGFTATAKVVNAAGEVAGAFCPLDSQPMTANQGGIIAGAYCPLERKPARLWEACALTKTTIGKEMSRTLDALKKMFERGWAYKNDDGHKVTVPPTEGEFRYIWVAESPANDAGEPNPHAHLLTNIAVEPQHFAAFCQRVEAIWGNGFAHFERIRNKHAASSYIIKAVGYAAKGDNGSQGWIEGNRYGISRSARAPKWEVLATFEAERMSAVISECRRRLDNWKAPQKQEMDRQRFIINQAKKLIAIENNKAAPDTDLIKRHTARLKHAEKAMFDTRAAMLARGVRVSGEGRFCIAFENDADFSRSLAFLGWAHGARGWSFEPRDVEGDAFISLRDEAAAHWFPQKQYFEARQAYWRVLLASAPPQEPDYLEQDRIAEANWHYLTGEITDDRRDTTATRHH</sequence>